<dbReference type="InterPro" id="IPR050646">
    <property type="entry name" value="Cas1"/>
</dbReference>
<evidence type="ECO:0000256" key="4">
    <source>
        <dbReference type="ARBA" id="ARBA00022801"/>
    </source>
</evidence>
<dbReference type="Pfam" id="PF01867">
    <property type="entry name" value="Cas_Cas1"/>
    <property type="match status" value="1"/>
</dbReference>
<dbReference type="GO" id="GO:0003677">
    <property type="term" value="F:DNA binding"/>
    <property type="evidence" value="ECO:0007669"/>
    <property type="project" value="UniProtKB-KW"/>
</dbReference>
<evidence type="ECO:0000256" key="7">
    <source>
        <dbReference type="ARBA" id="ARBA00023125"/>
    </source>
</evidence>
<dbReference type="GO" id="GO:0046872">
    <property type="term" value="F:metal ion binding"/>
    <property type="evidence" value="ECO:0007669"/>
    <property type="project" value="UniProtKB-UniRule"/>
</dbReference>
<dbReference type="EC" id="3.1.-.-" evidence="10"/>
<evidence type="ECO:0000256" key="6">
    <source>
        <dbReference type="ARBA" id="ARBA00023118"/>
    </source>
</evidence>
<dbReference type="InterPro" id="IPR042206">
    <property type="entry name" value="CRISPR-assoc_Cas1_C"/>
</dbReference>
<evidence type="ECO:0000256" key="8">
    <source>
        <dbReference type="ARBA" id="ARBA00023211"/>
    </source>
</evidence>
<dbReference type="InterPro" id="IPR002729">
    <property type="entry name" value="CRISPR-assoc_Cas1"/>
</dbReference>
<dbReference type="AlphaFoldDB" id="A0A238WD50"/>
<dbReference type="GO" id="GO:0016787">
    <property type="term" value="F:hydrolase activity"/>
    <property type="evidence" value="ECO:0007669"/>
    <property type="project" value="UniProtKB-KW"/>
</dbReference>
<evidence type="ECO:0000256" key="5">
    <source>
        <dbReference type="ARBA" id="ARBA00022842"/>
    </source>
</evidence>
<comment type="cofactor">
    <cofactor evidence="10">
        <name>Mg(2+)</name>
        <dbReference type="ChEBI" id="CHEBI:18420"/>
    </cofactor>
    <cofactor evidence="10">
        <name>Mn(2+)</name>
        <dbReference type="ChEBI" id="CHEBI:29035"/>
    </cofactor>
</comment>
<dbReference type="NCBIfam" id="TIGR00287">
    <property type="entry name" value="cas1"/>
    <property type="match status" value="1"/>
</dbReference>
<evidence type="ECO:0000256" key="3">
    <source>
        <dbReference type="ARBA" id="ARBA00022759"/>
    </source>
</evidence>
<organism evidence="11 12">
    <name type="scientific">Puniceibacterium sediminis</name>
    <dbReference type="NCBI Taxonomy" id="1608407"/>
    <lineage>
        <taxon>Bacteria</taxon>
        <taxon>Pseudomonadati</taxon>
        <taxon>Pseudomonadota</taxon>
        <taxon>Alphaproteobacteria</taxon>
        <taxon>Rhodobacterales</taxon>
        <taxon>Paracoccaceae</taxon>
        <taxon>Puniceibacterium</taxon>
    </lineage>
</organism>
<accession>A0A238WD50</accession>
<comment type="function">
    <text evidence="10">CRISPR (clustered regularly interspaced short palindromic repeat), is an adaptive immune system that provides protection against mobile genetic elements (viruses, transposable elements and conjugative plasmids). CRISPR clusters contain spacers, sequences complementary to antecedent mobile elements, and target invading nucleic acids. CRISPR clusters are transcribed and processed into CRISPR RNA (crRNA). Acts as a dsDNA endonuclease. Involved in the integration of spacer DNA into the CRISPR cassette.</text>
</comment>
<sequence length="328" mass="35678">MSTLYVDRRGAAIDLEGDTIVVRVDGQREGTAPLRVLERVVVRGAAQIGTRLVSRLTERGIGLTLLPGRASAPASVLAPAKGDAALRLAQLELLQDPRRRAALSTDLVRTKLAHQARLLRKAVAAHQKAGLDSTRMIHSIEALDRASAKLSTDMPAQSRDTLRGIEGAAAAAYFAGLTQLFAPDLGFTTRNRRPPRDPVNVCLSLGYTILHHRAVQAIASVGLDASIGFYHDLASGRDSLACDLAETLRPLVDNAAISLFREGTLEVQNFTLSRTACRMSKPARTRFYRAFEDHMAEADISLDRVTKAFVAELRHTSETRRLSDDGRP</sequence>
<dbReference type="GO" id="GO:0004519">
    <property type="term" value="F:endonuclease activity"/>
    <property type="evidence" value="ECO:0007669"/>
    <property type="project" value="UniProtKB-UniRule"/>
</dbReference>
<dbReference type="HAMAP" id="MF_01470">
    <property type="entry name" value="Cas1"/>
    <property type="match status" value="1"/>
</dbReference>
<keyword evidence="1 10" id="KW-0540">Nuclease</keyword>
<keyword evidence="7 10" id="KW-0238">DNA-binding</keyword>
<keyword evidence="2 10" id="KW-0479">Metal-binding</keyword>
<keyword evidence="3 10" id="KW-0255">Endonuclease</keyword>
<feature type="binding site" evidence="10">
    <location>
        <position position="246"/>
    </location>
    <ligand>
        <name>Mn(2+)</name>
        <dbReference type="ChEBI" id="CHEBI:29035"/>
    </ligand>
</feature>
<keyword evidence="5 10" id="KW-0460">Magnesium</keyword>
<evidence type="ECO:0000313" key="12">
    <source>
        <dbReference type="Proteomes" id="UP000198417"/>
    </source>
</evidence>
<keyword evidence="4 10" id="KW-0378">Hydrolase</keyword>
<evidence type="ECO:0000256" key="2">
    <source>
        <dbReference type="ARBA" id="ARBA00022723"/>
    </source>
</evidence>
<dbReference type="Gene3D" id="1.20.120.920">
    <property type="entry name" value="CRISPR-associated endonuclease Cas1, C-terminal domain"/>
    <property type="match status" value="1"/>
</dbReference>
<feature type="binding site" evidence="10">
    <location>
        <position position="166"/>
    </location>
    <ligand>
        <name>Mn(2+)</name>
        <dbReference type="ChEBI" id="CHEBI:29035"/>
    </ligand>
</feature>
<dbReference type="CDD" id="cd09634">
    <property type="entry name" value="Cas1_I-II-III"/>
    <property type="match status" value="1"/>
</dbReference>
<dbReference type="GO" id="GO:0043571">
    <property type="term" value="P:maintenance of CRISPR repeat elements"/>
    <property type="evidence" value="ECO:0007669"/>
    <property type="project" value="UniProtKB-UniRule"/>
</dbReference>
<comment type="similarity">
    <text evidence="10">Belongs to the CRISPR-associated endonuclease Cas1 family.</text>
</comment>
<dbReference type="GO" id="GO:0051607">
    <property type="term" value="P:defense response to virus"/>
    <property type="evidence" value="ECO:0007669"/>
    <property type="project" value="UniProtKB-UniRule"/>
</dbReference>
<dbReference type="Proteomes" id="UP000198417">
    <property type="component" value="Unassembled WGS sequence"/>
</dbReference>
<gene>
    <name evidence="10" type="primary">cas1</name>
    <name evidence="11" type="ORF">SAMN06265370_105122</name>
</gene>
<evidence type="ECO:0000256" key="1">
    <source>
        <dbReference type="ARBA" id="ARBA00022722"/>
    </source>
</evidence>
<dbReference type="InterPro" id="IPR042211">
    <property type="entry name" value="CRISPR-assoc_Cas1_N"/>
</dbReference>
<evidence type="ECO:0000313" key="11">
    <source>
        <dbReference type="EMBL" id="SNR44506.1"/>
    </source>
</evidence>
<name>A0A238WD50_9RHOB</name>
<feature type="binding site" evidence="10">
    <location>
        <position position="231"/>
    </location>
    <ligand>
        <name>Mn(2+)</name>
        <dbReference type="ChEBI" id="CHEBI:29035"/>
    </ligand>
</feature>
<dbReference type="OrthoDB" id="9803119at2"/>
<dbReference type="PANTHER" id="PTHR34353:SF2">
    <property type="entry name" value="CRISPR-ASSOCIATED ENDONUCLEASE CAS1 1"/>
    <property type="match status" value="1"/>
</dbReference>
<protein>
    <recommendedName>
        <fullName evidence="10">CRISPR-associated endonuclease Cas1</fullName>
        <ecNumber evidence="10">3.1.-.-</ecNumber>
    </recommendedName>
</protein>
<comment type="subunit">
    <text evidence="9 10">Homodimer, forms a heterotetramer with a Cas2 homodimer.</text>
</comment>
<dbReference type="EMBL" id="FZNN01000005">
    <property type="protein sequence ID" value="SNR44506.1"/>
    <property type="molecule type" value="Genomic_DNA"/>
</dbReference>
<proteinExistence type="inferred from homology"/>
<keyword evidence="12" id="KW-1185">Reference proteome</keyword>
<dbReference type="RefSeq" id="WP_089269929.1">
    <property type="nucleotide sequence ID" value="NZ_FZNN01000005.1"/>
</dbReference>
<evidence type="ECO:0000256" key="9">
    <source>
        <dbReference type="ARBA" id="ARBA00038592"/>
    </source>
</evidence>
<keyword evidence="6 10" id="KW-0051">Antiviral defense</keyword>
<evidence type="ECO:0000256" key="10">
    <source>
        <dbReference type="HAMAP-Rule" id="MF_01470"/>
    </source>
</evidence>
<reference evidence="11 12" key="1">
    <citation type="submission" date="2017-06" db="EMBL/GenBank/DDBJ databases">
        <authorList>
            <person name="Kim H.J."/>
            <person name="Triplett B.A."/>
        </authorList>
    </citation>
    <scope>NUCLEOTIDE SEQUENCE [LARGE SCALE GENOMIC DNA]</scope>
    <source>
        <strain evidence="11 12">DSM 29052</strain>
    </source>
</reference>
<keyword evidence="8 10" id="KW-0464">Manganese</keyword>
<dbReference type="Gene3D" id="3.100.10.20">
    <property type="entry name" value="CRISPR-associated endonuclease Cas1, N-terminal domain"/>
    <property type="match status" value="1"/>
</dbReference>
<dbReference type="PANTHER" id="PTHR34353">
    <property type="entry name" value="CRISPR-ASSOCIATED ENDONUCLEASE CAS1 1"/>
    <property type="match status" value="1"/>
</dbReference>